<dbReference type="AlphaFoldDB" id="B4H018"/>
<evidence type="ECO:0000313" key="2">
    <source>
        <dbReference type="Proteomes" id="UP000008744"/>
    </source>
</evidence>
<sequence>MFVRCILQRELESSLVKTAMPNYQFGFTLQHCPPEQLNRVVEHMIDGLQDQQYTIAAYLDIAQTFDRVWHQGLLAKIKTMLNPQLYEVIKSFLTERTFRVVQNGAASSQAQFKKQSHDPQSHTSPCLEVRHPIHIAAKSNLARIMTFQSKFLRKSSGAEWYVRNRDIAKDLNVPLVGDVINNQAKCHPNVLARRLARSRYRRRLARIHPVDLPNNHPRGPLP</sequence>
<dbReference type="HOGENOM" id="CLU_1246532_0_0_1"/>
<gene>
    <name evidence="1" type="primary">Dper\GL22899</name>
    <name evidence="1" type="ORF">Dper_GL22899</name>
</gene>
<name>B4H018_DROPE</name>
<dbReference type="STRING" id="7234.B4H018"/>
<accession>B4H018</accession>
<reference evidence="1 2" key="1">
    <citation type="journal article" date="2007" name="Nature">
        <title>Evolution of genes and genomes on the Drosophila phylogeny.</title>
        <authorList>
            <consortium name="Drosophila 12 Genomes Consortium"/>
            <person name="Clark A.G."/>
            <person name="Eisen M.B."/>
            <person name="Smith D.R."/>
            <person name="Bergman C.M."/>
            <person name="Oliver B."/>
            <person name="Markow T.A."/>
            <person name="Kaufman T.C."/>
            <person name="Kellis M."/>
            <person name="Gelbart W."/>
            <person name="Iyer V.N."/>
            <person name="Pollard D.A."/>
            <person name="Sackton T.B."/>
            <person name="Larracuente A.M."/>
            <person name="Singh N.D."/>
            <person name="Abad J.P."/>
            <person name="Abt D.N."/>
            <person name="Adryan B."/>
            <person name="Aguade M."/>
            <person name="Akashi H."/>
            <person name="Anderson W.W."/>
            <person name="Aquadro C.F."/>
            <person name="Ardell D.H."/>
            <person name="Arguello R."/>
            <person name="Artieri C.G."/>
            <person name="Barbash D.A."/>
            <person name="Barker D."/>
            <person name="Barsanti P."/>
            <person name="Batterham P."/>
            <person name="Batzoglou S."/>
            <person name="Begun D."/>
            <person name="Bhutkar A."/>
            <person name="Blanco E."/>
            <person name="Bosak S.A."/>
            <person name="Bradley R.K."/>
            <person name="Brand A.D."/>
            <person name="Brent M.R."/>
            <person name="Brooks A.N."/>
            <person name="Brown R.H."/>
            <person name="Butlin R.K."/>
            <person name="Caggese C."/>
            <person name="Calvi B.R."/>
            <person name="Bernardo de Carvalho A."/>
            <person name="Caspi A."/>
            <person name="Castrezana S."/>
            <person name="Celniker S.E."/>
            <person name="Chang J.L."/>
            <person name="Chapple C."/>
            <person name="Chatterji S."/>
            <person name="Chinwalla A."/>
            <person name="Civetta A."/>
            <person name="Clifton S.W."/>
            <person name="Comeron J.M."/>
            <person name="Costello J.C."/>
            <person name="Coyne J.A."/>
            <person name="Daub J."/>
            <person name="David R.G."/>
            <person name="Delcher A.L."/>
            <person name="Delehaunty K."/>
            <person name="Do C.B."/>
            <person name="Ebling H."/>
            <person name="Edwards K."/>
            <person name="Eickbush T."/>
            <person name="Evans J.D."/>
            <person name="Filipski A."/>
            <person name="Findeiss S."/>
            <person name="Freyhult E."/>
            <person name="Fulton L."/>
            <person name="Fulton R."/>
            <person name="Garcia A.C."/>
            <person name="Gardiner A."/>
            <person name="Garfield D.A."/>
            <person name="Garvin B.E."/>
            <person name="Gibson G."/>
            <person name="Gilbert D."/>
            <person name="Gnerre S."/>
            <person name="Godfrey J."/>
            <person name="Good R."/>
            <person name="Gotea V."/>
            <person name="Gravely B."/>
            <person name="Greenberg A.J."/>
            <person name="Griffiths-Jones S."/>
            <person name="Gross S."/>
            <person name="Guigo R."/>
            <person name="Gustafson E.A."/>
            <person name="Haerty W."/>
            <person name="Hahn M.W."/>
            <person name="Halligan D.L."/>
            <person name="Halpern A.L."/>
            <person name="Halter G.M."/>
            <person name="Han M.V."/>
            <person name="Heger A."/>
            <person name="Hillier L."/>
            <person name="Hinrichs A.S."/>
            <person name="Holmes I."/>
            <person name="Hoskins R.A."/>
            <person name="Hubisz M.J."/>
            <person name="Hultmark D."/>
            <person name="Huntley M.A."/>
            <person name="Jaffe D.B."/>
            <person name="Jagadeeshan S."/>
            <person name="Jeck W.R."/>
            <person name="Johnson J."/>
            <person name="Jones C.D."/>
            <person name="Jordan W.C."/>
            <person name="Karpen G.H."/>
            <person name="Kataoka E."/>
            <person name="Keightley P.D."/>
            <person name="Kheradpour P."/>
            <person name="Kirkness E.F."/>
            <person name="Koerich L.B."/>
            <person name="Kristiansen K."/>
            <person name="Kudrna D."/>
            <person name="Kulathinal R.J."/>
            <person name="Kumar S."/>
            <person name="Kwok R."/>
            <person name="Lander E."/>
            <person name="Langley C.H."/>
            <person name="Lapoint R."/>
            <person name="Lazzaro B.P."/>
            <person name="Lee S.J."/>
            <person name="Levesque L."/>
            <person name="Li R."/>
            <person name="Lin C.F."/>
            <person name="Lin M.F."/>
            <person name="Lindblad-Toh K."/>
            <person name="Llopart A."/>
            <person name="Long M."/>
            <person name="Low L."/>
            <person name="Lozovsky E."/>
            <person name="Lu J."/>
            <person name="Luo M."/>
            <person name="Machado C.A."/>
            <person name="Makalowski W."/>
            <person name="Marzo M."/>
            <person name="Matsuda M."/>
            <person name="Matzkin L."/>
            <person name="McAllister B."/>
            <person name="McBride C.S."/>
            <person name="McKernan B."/>
            <person name="McKernan K."/>
            <person name="Mendez-Lago M."/>
            <person name="Minx P."/>
            <person name="Mollenhauer M.U."/>
            <person name="Montooth K."/>
            <person name="Mount S.M."/>
            <person name="Mu X."/>
            <person name="Myers E."/>
            <person name="Negre B."/>
            <person name="Newfeld S."/>
            <person name="Nielsen R."/>
            <person name="Noor M.A."/>
            <person name="O'Grady P."/>
            <person name="Pachter L."/>
            <person name="Papaceit M."/>
            <person name="Parisi M.J."/>
            <person name="Parisi M."/>
            <person name="Parts L."/>
            <person name="Pedersen J.S."/>
            <person name="Pesole G."/>
            <person name="Phillippy A.M."/>
            <person name="Ponting C.P."/>
            <person name="Pop M."/>
            <person name="Porcelli D."/>
            <person name="Powell J.R."/>
            <person name="Prohaska S."/>
            <person name="Pruitt K."/>
            <person name="Puig M."/>
            <person name="Quesneville H."/>
            <person name="Ram K.R."/>
            <person name="Rand D."/>
            <person name="Rasmussen M.D."/>
            <person name="Reed L.K."/>
            <person name="Reenan R."/>
            <person name="Reily A."/>
            <person name="Remington K.A."/>
            <person name="Rieger T.T."/>
            <person name="Ritchie M.G."/>
            <person name="Robin C."/>
            <person name="Rogers Y.H."/>
            <person name="Rohde C."/>
            <person name="Rozas J."/>
            <person name="Rubenfield M.J."/>
            <person name="Ruiz A."/>
            <person name="Russo S."/>
            <person name="Salzberg S.L."/>
            <person name="Sanchez-Gracia A."/>
            <person name="Saranga D.J."/>
            <person name="Sato H."/>
            <person name="Schaeffer S.W."/>
            <person name="Schatz M.C."/>
            <person name="Schlenke T."/>
            <person name="Schwartz R."/>
            <person name="Segarra C."/>
            <person name="Singh R.S."/>
            <person name="Sirot L."/>
            <person name="Sirota M."/>
            <person name="Sisneros N.B."/>
            <person name="Smith C.D."/>
            <person name="Smith T.F."/>
            <person name="Spieth J."/>
            <person name="Stage D.E."/>
            <person name="Stark A."/>
            <person name="Stephan W."/>
            <person name="Strausberg R.L."/>
            <person name="Strempel S."/>
            <person name="Sturgill D."/>
            <person name="Sutton G."/>
            <person name="Sutton G.G."/>
            <person name="Tao W."/>
            <person name="Teichmann S."/>
            <person name="Tobari Y.N."/>
            <person name="Tomimura Y."/>
            <person name="Tsolas J.M."/>
            <person name="Valente V.L."/>
            <person name="Venter E."/>
            <person name="Venter J.C."/>
            <person name="Vicario S."/>
            <person name="Vieira F.G."/>
            <person name="Vilella A.J."/>
            <person name="Villasante A."/>
            <person name="Walenz B."/>
            <person name="Wang J."/>
            <person name="Wasserman M."/>
            <person name="Watts T."/>
            <person name="Wilson D."/>
            <person name="Wilson R.K."/>
            <person name="Wing R.A."/>
            <person name="Wolfner M.F."/>
            <person name="Wong A."/>
            <person name="Wong G.K."/>
            <person name="Wu C.I."/>
            <person name="Wu G."/>
            <person name="Yamamoto D."/>
            <person name="Yang H.P."/>
            <person name="Yang S.P."/>
            <person name="Yorke J.A."/>
            <person name="Yoshida K."/>
            <person name="Zdobnov E."/>
            <person name="Zhang P."/>
            <person name="Zhang Y."/>
            <person name="Zimin A.V."/>
            <person name="Baldwin J."/>
            <person name="Abdouelleil A."/>
            <person name="Abdulkadir J."/>
            <person name="Abebe A."/>
            <person name="Abera B."/>
            <person name="Abreu J."/>
            <person name="Acer S.C."/>
            <person name="Aftuck L."/>
            <person name="Alexander A."/>
            <person name="An P."/>
            <person name="Anderson E."/>
            <person name="Anderson S."/>
            <person name="Arachi H."/>
            <person name="Azer M."/>
            <person name="Bachantsang P."/>
            <person name="Barry A."/>
            <person name="Bayul T."/>
            <person name="Berlin A."/>
            <person name="Bessette D."/>
            <person name="Bloom T."/>
            <person name="Blye J."/>
            <person name="Boguslavskiy L."/>
            <person name="Bonnet C."/>
            <person name="Boukhgalter B."/>
            <person name="Bourzgui I."/>
            <person name="Brown A."/>
            <person name="Cahill P."/>
            <person name="Channer S."/>
            <person name="Cheshatsang Y."/>
            <person name="Chuda L."/>
            <person name="Citroen M."/>
            <person name="Collymore A."/>
            <person name="Cooke P."/>
            <person name="Costello M."/>
            <person name="D'Aco K."/>
            <person name="Daza R."/>
            <person name="De Haan G."/>
            <person name="DeGray S."/>
            <person name="DeMaso C."/>
            <person name="Dhargay N."/>
            <person name="Dooley K."/>
            <person name="Dooley E."/>
            <person name="Doricent M."/>
            <person name="Dorje P."/>
            <person name="Dorjee K."/>
            <person name="Dupes A."/>
            <person name="Elong R."/>
            <person name="Falk J."/>
            <person name="Farina A."/>
            <person name="Faro S."/>
            <person name="Ferguson D."/>
            <person name="Fisher S."/>
            <person name="Foley C.D."/>
            <person name="Franke A."/>
            <person name="Friedrich D."/>
            <person name="Gadbois L."/>
            <person name="Gearin G."/>
            <person name="Gearin C.R."/>
            <person name="Giannoukos G."/>
            <person name="Goode T."/>
            <person name="Graham J."/>
            <person name="Grandbois E."/>
            <person name="Grewal S."/>
            <person name="Gyaltsen K."/>
            <person name="Hafez N."/>
            <person name="Hagos B."/>
            <person name="Hall J."/>
            <person name="Henson C."/>
            <person name="Hollinger A."/>
            <person name="Honan T."/>
            <person name="Huard M.D."/>
            <person name="Hughes L."/>
            <person name="Hurhula B."/>
            <person name="Husby M.E."/>
            <person name="Kamat A."/>
            <person name="Kanga B."/>
            <person name="Kashin S."/>
            <person name="Khazanovich D."/>
            <person name="Kisner P."/>
            <person name="Lance K."/>
            <person name="Lara M."/>
            <person name="Lee W."/>
            <person name="Lennon N."/>
            <person name="Letendre F."/>
            <person name="LeVine R."/>
            <person name="Lipovsky A."/>
            <person name="Liu X."/>
            <person name="Liu J."/>
            <person name="Liu S."/>
            <person name="Lokyitsang T."/>
            <person name="Lokyitsang Y."/>
            <person name="Lubonja R."/>
            <person name="Lui A."/>
            <person name="MacDonald P."/>
            <person name="Magnisalis V."/>
            <person name="Maru K."/>
            <person name="Matthews C."/>
            <person name="McCusker W."/>
            <person name="McDonough S."/>
            <person name="Mehta T."/>
            <person name="Meldrim J."/>
            <person name="Meneus L."/>
            <person name="Mihai O."/>
            <person name="Mihalev A."/>
            <person name="Mihova T."/>
            <person name="Mittelman R."/>
            <person name="Mlenga V."/>
            <person name="Montmayeur A."/>
            <person name="Mulrain L."/>
            <person name="Navidi A."/>
            <person name="Naylor J."/>
            <person name="Negash T."/>
            <person name="Nguyen T."/>
            <person name="Nguyen N."/>
            <person name="Nicol R."/>
            <person name="Norbu C."/>
            <person name="Norbu N."/>
            <person name="Novod N."/>
            <person name="O'Neill B."/>
            <person name="Osman S."/>
            <person name="Markiewicz E."/>
            <person name="Oyono O.L."/>
            <person name="Patti C."/>
            <person name="Phunkhang P."/>
            <person name="Pierre F."/>
            <person name="Priest M."/>
            <person name="Raghuraman S."/>
            <person name="Rege F."/>
            <person name="Reyes R."/>
            <person name="Rise C."/>
            <person name="Rogov P."/>
            <person name="Ross K."/>
            <person name="Ryan E."/>
            <person name="Settipalli S."/>
            <person name="Shea T."/>
            <person name="Sherpa N."/>
            <person name="Shi L."/>
            <person name="Shih D."/>
            <person name="Sparrow T."/>
            <person name="Spaulding J."/>
            <person name="Stalker J."/>
            <person name="Stange-Thomann N."/>
            <person name="Stavropoulos S."/>
            <person name="Stone C."/>
            <person name="Strader C."/>
            <person name="Tesfaye S."/>
            <person name="Thomson T."/>
            <person name="Thoulutsang Y."/>
            <person name="Thoulutsang D."/>
            <person name="Topham K."/>
            <person name="Topping I."/>
            <person name="Tsamla T."/>
            <person name="Vassiliev H."/>
            <person name="Vo A."/>
            <person name="Wangchuk T."/>
            <person name="Wangdi T."/>
            <person name="Weiand M."/>
            <person name="Wilkinson J."/>
            <person name="Wilson A."/>
            <person name="Yadav S."/>
            <person name="Young G."/>
            <person name="Yu Q."/>
            <person name="Zembek L."/>
            <person name="Zhong D."/>
            <person name="Zimmer A."/>
            <person name="Zwirko Z."/>
            <person name="Jaffe D.B."/>
            <person name="Alvarez P."/>
            <person name="Brockman W."/>
            <person name="Butler J."/>
            <person name="Chin C."/>
            <person name="Gnerre S."/>
            <person name="Grabherr M."/>
            <person name="Kleber M."/>
            <person name="Mauceli E."/>
            <person name="MacCallum I."/>
        </authorList>
    </citation>
    <scope>NUCLEOTIDE SEQUENCE [LARGE SCALE GENOMIC DNA]</scope>
    <source>
        <strain evidence="2">MSH-3 / Tucson 14011-0111.49</strain>
    </source>
</reference>
<proteinExistence type="predicted"/>
<organism evidence="2">
    <name type="scientific">Drosophila persimilis</name>
    <name type="common">Fruit fly</name>
    <dbReference type="NCBI Taxonomy" id="7234"/>
    <lineage>
        <taxon>Eukaryota</taxon>
        <taxon>Metazoa</taxon>
        <taxon>Ecdysozoa</taxon>
        <taxon>Arthropoda</taxon>
        <taxon>Hexapoda</taxon>
        <taxon>Insecta</taxon>
        <taxon>Pterygota</taxon>
        <taxon>Neoptera</taxon>
        <taxon>Endopterygota</taxon>
        <taxon>Diptera</taxon>
        <taxon>Brachycera</taxon>
        <taxon>Muscomorpha</taxon>
        <taxon>Ephydroidea</taxon>
        <taxon>Drosophilidae</taxon>
        <taxon>Drosophila</taxon>
        <taxon>Sophophora</taxon>
    </lineage>
</organism>
<protein>
    <submittedName>
        <fullName evidence="1">GL22899</fullName>
    </submittedName>
</protein>
<dbReference type="PhylomeDB" id="B4H018"/>
<keyword evidence="2" id="KW-1185">Reference proteome</keyword>
<dbReference type="EMBL" id="CH479199">
    <property type="protein sequence ID" value="EDW29595.1"/>
    <property type="molecule type" value="Genomic_DNA"/>
</dbReference>
<dbReference type="Proteomes" id="UP000008744">
    <property type="component" value="Unassembled WGS sequence"/>
</dbReference>
<dbReference type="eggNOG" id="KOG1075">
    <property type="taxonomic scope" value="Eukaryota"/>
</dbReference>
<evidence type="ECO:0000313" key="1">
    <source>
        <dbReference type="EMBL" id="EDW29595.1"/>
    </source>
</evidence>